<keyword evidence="7 16" id="KW-0732">Signal</keyword>
<dbReference type="GO" id="GO:0009252">
    <property type="term" value="P:peptidoglycan biosynthetic process"/>
    <property type="evidence" value="ECO:0007669"/>
    <property type="project" value="UniProtKB-KW"/>
</dbReference>
<evidence type="ECO:0000256" key="3">
    <source>
        <dbReference type="ARBA" id="ARBA00007164"/>
    </source>
</evidence>
<comment type="similarity">
    <text evidence="3 15">Belongs to the peptidase S11 family.</text>
</comment>
<dbReference type="PANTHER" id="PTHR21581">
    <property type="entry name" value="D-ALANYL-D-ALANINE CARBOXYPEPTIDASE"/>
    <property type="match status" value="1"/>
</dbReference>
<evidence type="ECO:0000259" key="18">
    <source>
        <dbReference type="Pfam" id="PF07943"/>
    </source>
</evidence>
<evidence type="ECO:0000256" key="10">
    <source>
        <dbReference type="ARBA" id="ARBA00022984"/>
    </source>
</evidence>
<reference evidence="19" key="2">
    <citation type="journal article" date="2021" name="PeerJ">
        <title>Extensive microbial diversity within the chicken gut microbiome revealed by metagenomics and culture.</title>
        <authorList>
            <person name="Gilroy R."/>
            <person name="Ravi A."/>
            <person name="Getino M."/>
            <person name="Pursley I."/>
            <person name="Horton D.L."/>
            <person name="Alikhan N.F."/>
            <person name="Baker D."/>
            <person name="Gharbi K."/>
            <person name="Hall N."/>
            <person name="Watson M."/>
            <person name="Adriaenssens E.M."/>
            <person name="Foster-Nyarko E."/>
            <person name="Jarju S."/>
            <person name="Secka A."/>
            <person name="Antonio M."/>
            <person name="Oren A."/>
            <person name="Chaudhuri R.R."/>
            <person name="La Ragione R."/>
            <person name="Hildebrand F."/>
            <person name="Pallen M.J."/>
        </authorList>
    </citation>
    <scope>NUCLEOTIDE SEQUENCE</scope>
    <source>
        <strain evidence="19">CHK123-3438</strain>
    </source>
</reference>
<feature type="active site" evidence="13">
    <location>
        <position position="125"/>
    </location>
</feature>
<evidence type="ECO:0000256" key="7">
    <source>
        <dbReference type="ARBA" id="ARBA00022729"/>
    </source>
</evidence>
<dbReference type="PRINTS" id="PR00725">
    <property type="entry name" value="DADACBPTASE1"/>
</dbReference>
<evidence type="ECO:0000256" key="5">
    <source>
        <dbReference type="ARBA" id="ARBA00022645"/>
    </source>
</evidence>
<comment type="caution">
    <text evidence="19">The sequence shown here is derived from an EMBL/GenBank/DDBJ whole genome shotgun (WGS) entry which is preliminary data.</text>
</comment>
<dbReference type="InterPro" id="IPR018044">
    <property type="entry name" value="Peptidase_S11"/>
</dbReference>
<proteinExistence type="inferred from homology"/>
<evidence type="ECO:0000256" key="1">
    <source>
        <dbReference type="ARBA" id="ARBA00003217"/>
    </source>
</evidence>
<dbReference type="InterPro" id="IPR012338">
    <property type="entry name" value="Beta-lactam/transpept-like"/>
</dbReference>
<dbReference type="GO" id="GO:0006508">
    <property type="term" value="P:proteolysis"/>
    <property type="evidence" value="ECO:0007669"/>
    <property type="project" value="UniProtKB-KW"/>
</dbReference>
<keyword evidence="6" id="KW-0645">Protease</keyword>
<feature type="signal peptide" evidence="16">
    <location>
        <begin position="1"/>
        <end position="30"/>
    </location>
</feature>
<dbReference type="InterPro" id="IPR001967">
    <property type="entry name" value="Peptidase_S11_N"/>
</dbReference>
<evidence type="ECO:0000256" key="11">
    <source>
        <dbReference type="ARBA" id="ARBA00023316"/>
    </source>
</evidence>
<dbReference type="EC" id="3.4.16.4" evidence="4"/>
<dbReference type="SUPFAM" id="SSF56601">
    <property type="entry name" value="beta-lactamase/transpeptidase-like"/>
    <property type="match status" value="1"/>
</dbReference>
<keyword evidence="8" id="KW-0378">Hydrolase</keyword>
<dbReference type="GO" id="GO:0071555">
    <property type="term" value="P:cell wall organization"/>
    <property type="evidence" value="ECO:0007669"/>
    <property type="project" value="UniProtKB-KW"/>
</dbReference>
<feature type="domain" description="Peptidase S11 D-Ala-D-Ala carboxypeptidase A C-terminal" evidence="18">
    <location>
        <begin position="359"/>
        <end position="407"/>
    </location>
</feature>
<dbReference type="Proteomes" id="UP000886860">
    <property type="component" value="Unassembled WGS sequence"/>
</dbReference>
<evidence type="ECO:0000313" key="19">
    <source>
        <dbReference type="EMBL" id="HIT42674.1"/>
    </source>
</evidence>
<evidence type="ECO:0000256" key="15">
    <source>
        <dbReference type="RuleBase" id="RU004016"/>
    </source>
</evidence>
<comment type="function">
    <text evidence="1">Removes C-terminal D-alanyl residues from sugar-peptide cell wall precursors.</text>
</comment>
<protein>
    <recommendedName>
        <fullName evidence="4">serine-type D-Ala-D-Ala carboxypeptidase</fullName>
        <ecNumber evidence="4">3.4.16.4</ecNumber>
    </recommendedName>
</protein>
<dbReference type="GO" id="GO:0009002">
    <property type="term" value="F:serine-type D-Ala-D-Ala carboxypeptidase activity"/>
    <property type="evidence" value="ECO:0007669"/>
    <property type="project" value="UniProtKB-EC"/>
</dbReference>
<dbReference type="InterPro" id="IPR012907">
    <property type="entry name" value="Peptidase_S11_C"/>
</dbReference>
<sequence length="426" mass="47026">MGEWKWMRRTGAVILAVMFFCMTGVTASFAEEDGQEELVLYSQSAVLMDGRTGRVLWEKDGETARPMASTTKIMTCILALELGLDDERITEVSSNAASQPEVHLGMKAGQRFYTKDLLYSLMLESHNDTAVAIAEEAAGSVEAFADLMNRKAGELGCTDTWFITPNGLDRKENLEDGTEKIHSASAKDLARILRYCVLESPRADAFLEITRTSDYSFRDAEGRSNYSCRNHNALLSMMEGVLSGKTGFTSGAGYCYTAAVEDGGRVFIIALLGCGWPPHKTYKWSDASKLIAYGKENYQYRDLYCPVELEDMPVKNGAGAYEEMLRTAVRLQAGDLEPVGDMAPESDLADAVFPVLVSSGDQVRVVKRLPDFLEAPVEMGDRAGVIEYYLNGELAAQVPVYAAESMEAFTFSWCLDRLAEKFLLNN</sequence>
<dbReference type="PANTHER" id="PTHR21581:SF33">
    <property type="entry name" value="D-ALANYL-D-ALANINE CARBOXYPEPTIDASE DACB"/>
    <property type="match status" value="1"/>
</dbReference>
<dbReference type="GO" id="GO:0008360">
    <property type="term" value="P:regulation of cell shape"/>
    <property type="evidence" value="ECO:0007669"/>
    <property type="project" value="UniProtKB-KW"/>
</dbReference>
<feature type="binding site" evidence="14">
    <location>
        <position position="245"/>
    </location>
    <ligand>
        <name>substrate</name>
    </ligand>
</feature>
<evidence type="ECO:0000256" key="9">
    <source>
        <dbReference type="ARBA" id="ARBA00022960"/>
    </source>
</evidence>
<feature type="chain" id="PRO_5039292941" description="serine-type D-Ala-D-Ala carboxypeptidase" evidence="16">
    <location>
        <begin position="31"/>
        <end position="426"/>
    </location>
</feature>
<comment type="catalytic activity">
    <reaction evidence="12">
        <text>Preferential cleavage: (Ac)2-L-Lys-D-Ala-|-D-Ala. Also transpeptidation of peptidyl-alanyl moieties that are N-acyl substituents of D-alanine.</text>
        <dbReference type="EC" id="3.4.16.4"/>
    </reaction>
</comment>
<gene>
    <name evidence="19" type="ORF">IAB60_11380</name>
</gene>
<dbReference type="Gene3D" id="3.40.710.10">
    <property type="entry name" value="DD-peptidase/beta-lactamase superfamily"/>
    <property type="match status" value="1"/>
</dbReference>
<keyword evidence="9" id="KW-0133">Cell shape</keyword>
<feature type="active site" description="Acyl-ester intermediate" evidence="13">
    <location>
        <position position="69"/>
    </location>
</feature>
<evidence type="ECO:0000256" key="14">
    <source>
        <dbReference type="PIRSR" id="PIRSR618044-2"/>
    </source>
</evidence>
<dbReference type="AlphaFoldDB" id="A0A9D1GLU2"/>
<feature type="active site" description="Proton acceptor" evidence="13">
    <location>
        <position position="72"/>
    </location>
</feature>
<keyword evidence="5 19" id="KW-0121">Carboxypeptidase</keyword>
<reference evidence="19" key="1">
    <citation type="submission" date="2020-10" db="EMBL/GenBank/DDBJ databases">
        <authorList>
            <person name="Gilroy R."/>
        </authorList>
    </citation>
    <scope>NUCLEOTIDE SEQUENCE</scope>
    <source>
        <strain evidence="19">CHK123-3438</strain>
    </source>
</reference>
<dbReference type="Gene3D" id="2.60.410.10">
    <property type="entry name" value="D-Ala-D-Ala carboxypeptidase, C-terminal domain"/>
    <property type="match status" value="1"/>
</dbReference>
<evidence type="ECO:0000256" key="2">
    <source>
        <dbReference type="ARBA" id="ARBA00004752"/>
    </source>
</evidence>
<feature type="domain" description="Peptidase S11 D-alanyl-D-alanine carboxypeptidase A N-terminal" evidence="17">
    <location>
        <begin position="40"/>
        <end position="270"/>
    </location>
</feature>
<dbReference type="Pfam" id="PF07943">
    <property type="entry name" value="PBP5_C"/>
    <property type="match status" value="1"/>
</dbReference>
<evidence type="ECO:0000259" key="17">
    <source>
        <dbReference type="Pfam" id="PF00768"/>
    </source>
</evidence>
<evidence type="ECO:0000256" key="12">
    <source>
        <dbReference type="ARBA" id="ARBA00034000"/>
    </source>
</evidence>
<dbReference type="EMBL" id="DVKS01000189">
    <property type="protein sequence ID" value="HIT42674.1"/>
    <property type="molecule type" value="Genomic_DNA"/>
</dbReference>
<dbReference type="InterPro" id="IPR037167">
    <property type="entry name" value="Peptidase_S11_C_sf"/>
</dbReference>
<evidence type="ECO:0000256" key="8">
    <source>
        <dbReference type="ARBA" id="ARBA00022801"/>
    </source>
</evidence>
<dbReference type="SUPFAM" id="SSF69189">
    <property type="entry name" value="Penicillin-binding protein associated domain"/>
    <property type="match status" value="1"/>
</dbReference>
<organism evidence="19 20">
    <name type="scientific">Candidatus Caccovicinus merdipullorum</name>
    <dbReference type="NCBI Taxonomy" id="2840724"/>
    <lineage>
        <taxon>Bacteria</taxon>
        <taxon>Bacillati</taxon>
        <taxon>Bacillota</taxon>
        <taxon>Clostridia</taxon>
        <taxon>Eubacteriales</taxon>
        <taxon>Candidatus Caccovicinus</taxon>
    </lineage>
</organism>
<evidence type="ECO:0000256" key="4">
    <source>
        <dbReference type="ARBA" id="ARBA00012448"/>
    </source>
</evidence>
<keyword evidence="10" id="KW-0573">Peptidoglycan synthesis</keyword>
<evidence type="ECO:0000256" key="13">
    <source>
        <dbReference type="PIRSR" id="PIRSR618044-1"/>
    </source>
</evidence>
<name>A0A9D1GLU2_9FIRM</name>
<evidence type="ECO:0000256" key="16">
    <source>
        <dbReference type="SAM" id="SignalP"/>
    </source>
</evidence>
<comment type="pathway">
    <text evidence="2">Cell wall biogenesis; peptidoglycan biosynthesis.</text>
</comment>
<keyword evidence="11" id="KW-0961">Cell wall biogenesis/degradation</keyword>
<evidence type="ECO:0000256" key="6">
    <source>
        <dbReference type="ARBA" id="ARBA00022670"/>
    </source>
</evidence>
<evidence type="ECO:0000313" key="20">
    <source>
        <dbReference type="Proteomes" id="UP000886860"/>
    </source>
</evidence>
<dbReference type="Pfam" id="PF00768">
    <property type="entry name" value="Peptidase_S11"/>
    <property type="match status" value="1"/>
</dbReference>
<accession>A0A9D1GLU2</accession>
<dbReference type="InterPro" id="IPR015956">
    <property type="entry name" value="Peniciliin-bd_prot_C_sf"/>
</dbReference>